<protein>
    <submittedName>
        <fullName evidence="11">Polyketide synthetase</fullName>
    </submittedName>
</protein>
<feature type="domain" description="Ketosynthase family 3 (KS3)" evidence="9">
    <location>
        <begin position="394"/>
        <end position="773"/>
    </location>
</feature>
<dbReference type="InterPro" id="IPR014043">
    <property type="entry name" value="Acyl_transferase_dom"/>
</dbReference>
<organism evidence="11 12">
    <name type="scientific">Diaporthe eres</name>
    <name type="common">Phomopsis oblonga</name>
    <dbReference type="NCBI Taxonomy" id="83184"/>
    <lineage>
        <taxon>Eukaryota</taxon>
        <taxon>Fungi</taxon>
        <taxon>Dikarya</taxon>
        <taxon>Ascomycota</taxon>
        <taxon>Pezizomycotina</taxon>
        <taxon>Sordariomycetes</taxon>
        <taxon>Sordariomycetidae</taxon>
        <taxon>Diaporthales</taxon>
        <taxon>Diaporthaceae</taxon>
        <taxon>Diaporthe</taxon>
        <taxon>Diaporthe eres species complex</taxon>
    </lineage>
</organism>
<dbReference type="Proteomes" id="UP001430848">
    <property type="component" value="Unassembled WGS sequence"/>
</dbReference>
<evidence type="ECO:0000259" key="8">
    <source>
        <dbReference type="PROSITE" id="PS50075"/>
    </source>
</evidence>
<dbReference type="Gene3D" id="3.30.70.3290">
    <property type="match status" value="1"/>
</dbReference>
<dbReference type="InterPro" id="IPR045851">
    <property type="entry name" value="AMP-bd_C_sf"/>
</dbReference>
<dbReference type="PROSITE" id="PS50075">
    <property type="entry name" value="CARRIER"/>
    <property type="match status" value="1"/>
</dbReference>
<keyword evidence="2" id="KW-0597">Phosphoprotein</keyword>
<dbReference type="Pfam" id="PF13193">
    <property type="entry name" value="AMP-binding_C"/>
    <property type="match status" value="1"/>
</dbReference>
<dbReference type="SUPFAM" id="SSF53901">
    <property type="entry name" value="Thiolase-like"/>
    <property type="match status" value="2"/>
</dbReference>
<dbReference type="SUPFAM" id="SSF53474">
    <property type="entry name" value="alpha/beta-Hydrolases"/>
    <property type="match status" value="1"/>
</dbReference>
<dbReference type="Gene3D" id="3.40.50.720">
    <property type="entry name" value="NAD(P)-binding Rossmann-like Domain"/>
    <property type="match status" value="1"/>
</dbReference>
<dbReference type="Gene3D" id="3.40.50.12780">
    <property type="entry name" value="N-terminal domain of ligase-like"/>
    <property type="match status" value="1"/>
</dbReference>
<proteinExistence type="predicted"/>
<dbReference type="SUPFAM" id="SSF52151">
    <property type="entry name" value="FabD/lysophospholipase-like"/>
    <property type="match status" value="1"/>
</dbReference>
<dbReference type="SMART" id="SM00827">
    <property type="entry name" value="PKS_AT"/>
    <property type="match status" value="1"/>
</dbReference>
<dbReference type="InterPro" id="IPR020845">
    <property type="entry name" value="AMP-binding_CS"/>
</dbReference>
<feature type="domain" description="PKS/mFAS DH" evidence="10">
    <location>
        <begin position="870"/>
        <end position="1175"/>
    </location>
</feature>
<evidence type="ECO:0000256" key="4">
    <source>
        <dbReference type="ARBA" id="ARBA00022737"/>
    </source>
</evidence>
<evidence type="ECO:0000259" key="9">
    <source>
        <dbReference type="PROSITE" id="PS52004"/>
    </source>
</evidence>
<dbReference type="EMBL" id="JAKNSF020000243">
    <property type="protein sequence ID" value="KAK7705386.1"/>
    <property type="molecule type" value="Genomic_DNA"/>
</dbReference>
<comment type="caution">
    <text evidence="6">Lacks conserved residue(s) required for the propagation of feature annotation.</text>
</comment>
<dbReference type="CDD" id="cd08956">
    <property type="entry name" value="KR_3_FAS_SDR_x"/>
    <property type="match status" value="1"/>
</dbReference>
<dbReference type="SMART" id="SM00822">
    <property type="entry name" value="PKS_KR"/>
    <property type="match status" value="1"/>
</dbReference>
<dbReference type="InterPro" id="IPR050091">
    <property type="entry name" value="PKS_NRPS_Biosynth_Enz"/>
</dbReference>
<dbReference type="CDD" id="cd04433">
    <property type="entry name" value="AFD_class_I"/>
    <property type="match status" value="1"/>
</dbReference>
<evidence type="ECO:0000259" key="10">
    <source>
        <dbReference type="PROSITE" id="PS52019"/>
    </source>
</evidence>
<dbReference type="Gene3D" id="3.30.300.30">
    <property type="match status" value="1"/>
</dbReference>
<feature type="region of interest" description="C-terminal hotdog fold" evidence="6">
    <location>
        <begin position="1031"/>
        <end position="1175"/>
    </location>
</feature>
<dbReference type="InterPro" id="IPR055123">
    <property type="entry name" value="SpnB-like_Rossmann"/>
</dbReference>
<dbReference type="PROSITE" id="PS52004">
    <property type="entry name" value="KS3_2"/>
    <property type="match status" value="1"/>
</dbReference>
<gene>
    <name evidence="11" type="primary">pks-nrps1</name>
    <name evidence="11" type="ORF">SLS63_014159</name>
</gene>
<dbReference type="InterPro" id="IPR049551">
    <property type="entry name" value="PKS_DH_C"/>
</dbReference>
<dbReference type="InterPro" id="IPR020807">
    <property type="entry name" value="PKS_DH"/>
</dbReference>
<dbReference type="InterPro" id="IPR001227">
    <property type="entry name" value="Ac_transferase_dom_sf"/>
</dbReference>
<evidence type="ECO:0000256" key="6">
    <source>
        <dbReference type="PROSITE-ProRule" id="PRU01363"/>
    </source>
</evidence>
<dbReference type="InterPro" id="IPR020806">
    <property type="entry name" value="PKS_PP-bd"/>
</dbReference>
<dbReference type="Gene3D" id="3.40.47.10">
    <property type="match status" value="2"/>
</dbReference>
<dbReference type="Gene3D" id="3.10.129.120">
    <property type="match status" value="1"/>
</dbReference>
<evidence type="ECO:0000256" key="5">
    <source>
        <dbReference type="ARBA" id="ARBA00023002"/>
    </source>
</evidence>
<dbReference type="CDD" id="cd00833">
    <property type="entry name" value="PKS"/>
    <property type="match status" value="1"/>
</dbReference>
<evidence type="ECO:0000313" key="12">
    <source>
        <dbReference type="Proteomes" id="UP001430848"/>
    </source>
</evidence>
<dbReference type="InterPro" id="IPR006162">
    <property type="entry name" value="Ppantetheine_attach_site"/>
</dbReference>
<dbReference type="InterPro" id="IPR016039">
    <property type="entry name" value="Thiolase-like"/>
</dbReference>
<dbReference type="InterPro" id="IPR042099">
    <property type="entry name" value="ANL_N_sf"/>
</dbReference>
<name>A0ABR1NL43_DIAER</name>
<feature type="region of interest" description="N-terminal hotdog fold" evidence="6">
    <location>
        <begin position="870"/>
        <end position="1008"/>
    </location>
</feature>
<dbReference type="PROSITE" id="PS00012">
    <property type="entry name" value="PHOSPHOPANTETHEINE"/>
    <property type="match status" value="1"/>
</dbReference>
<keyword evidence="4" id="KW-0677">Repeat</keyword>
<dbReference type="Pfam" id="PF22953">
    <property type="entry name" value="SpnB_Rossmann"/>
    <property type="match status" value="1"/>
</dbReference>
<dbReference type="SUPFAM" id="SSF47336">
    <property type="entry name" value="ACP-like"/>
    <property type="match status" value="1"/>
</dbReference>
<dbReference type="InterPro" id="IPR020802">
    <property type="entry name" value="TesA-like"/>
</dbReference>
<dbReference type="Pfam" id="PF14765">
    <property type="entry name" value="PS-DH"/>
    <property type="match status" value="1"/>
</dbReference>
<dbReference type="InterPro" id="IPR000873">
    <property type="entry name" value="AMP-dep_synth/lig_dom"/>
</dbReference>
<evidence type="ECO:0000256" key="2">
    <source>
        <dbReference type="ARBA" id="ARBA00022553"/>
    </source>
</evidence>
<dbReference type="SMART" id="SM00825">
    <property type="entry name" value="PKS_KS"/>
    <property type="match status" value="1"/>
</dbReference>
<dbReference type="InterPro" id="IPR013968">
    <property type="entry name" value="PKS_KR"/>
</dbReference>
<evidence type="ECO:0000256" key="7">
    <source>
        <dbReference type="SAM" id="MobiDB-lite"/>
    </source>
</evidence>
<dbReference type="InterPro" id="IPR016035">
    <property type="entry name" value="Acyl_Trfase/lysoPLipase"/>
</dbReference>
<dbReference type="PROSITE" id="PS52019">
    <property type="entry name" value="PKS_MFAS_DH"/>
    <property type="match status" value="1"/>
</dbReference>
<feature type="region of interest" description="Disordered" evidence="7">
    <location>
        <begin position="1713"/>
        <end position="1744"/>
    </location>
</feature>
<dbReference type="PROSITE" id="PS00455">
    <property type="entry name" value="AMP_BINDING"/>
    <property type="match status" value="1"/>
</dbReference>
<dbReference type="Pfam" id="PF00501">
    <property type="entry name" value="AMP-binding"/>
    <property type="match status" value="1"/>
</dbReference>
<dbReference type="SMART" id="SM00824">
    <property type="entry name" value="PKS_TE"/>
    <property type="match status" value="1"/>
</dbReference>
<dbReference type="InterPro" id="IPR020841">
    <property type="entry name" value="PKS_Beta-ketoAc_synthase_dom"/>
</dbReference>
<dbReference type="Pfam" id="PF02801">
    <property type="entry name" value="Ketoacyl-synt_C"/>
    <property type="match status" value="1"/>
</dbReference>
<dbReference type="InterPro" id="IPR036736">
    <property type="entry name" value="ACP-like_sf"/>
</dbReference>
<dbReference type="Gene3D" id="3.40.50.1820">
    <property type="entry name" value="alpha/beta hydrolase"/>
    <property type="match status" value="1"/>
</dbReference>
<dbReference type="InterPro" id="IPR014030">
    <property type="entry name" value="Ketoacyl_synth_N"/>
</dbReference>
<dbReference type="InterPro" id="IPR057326">
    <property type="entry name" value="KR_dom"/>
</dbReference>
<dbReference type="SMART" id="SM00823">
    <property type="entry name" value="PKS_PP"/>
    <property type="match status" value="1"/>
</dbReference>
<dbReference type="InterPro" id="IPR049900">
    <property type="entry name" value="PKS_mFAS_DH"/>
</dbReference>
<dbReference type="SUPFAM" id="SSF51735">
    <property type="entry name" value="NAD(P)-binding Rossmann-fold domains"/>
    <property type="match status" value="2"/>
</dbReference>
<dbReference type="Gene3D" id="1.10.1200.10">
    <property type="entry name" value="ACP-like"/>
    <property type="match status" value="1"/>
</dbReference>
<dbReference type="Gene3D" id="3.40.366.10">
    <property type="entry name" value="Malonyl-Coenzyme A Acyl Carrier Protein, domain 2"/>
    <property type="match status" value="1"/>
</dbReference>
<accession>A0ABR1NL43</accession>
<dbReference type="Pfam" id="PF00109">
    <property type="entry name" value="ketoacyl-synt"/>
    <property type="match status" value="1"/>
</dbReference>
<dbReference type="InterPro" id="IPR029058">
    <property type="entry name" value="AB_hydrolase_fold"/>
</dbReference>
<keyword evidence="1" id="KW-0596">Phosphopantetheine</keyword>
<keyword evidence="12" id="KW-1185">Reference proteome</keyword>
<sequence>MQRNVAQRWLSQHRGGKLCLEAVESVLAITRAGAVGVPLDPRSPSAELSNVLHHCGARAIITDSRHLSQVRAAAAEGQLIIVVSPPDVSVAEGELDFVRYQDWAEDEECTTSDVNIDEDLGFEPAFLHYTSGTTSSPKGVLSSQQSWLWSANSFASAFGLAKEDQFFWPLPLFHCLGHALCIVATVAVGASAHLPDPNDTLFDSLFTKQALTATIIVGAPASYHEIVAAASTLKASLALPGLRACMVAGSSTPADLSAQVQELFGVPLLNNYGCTEACGAIAVNKPGDLYREDSVGTIVPGMEVQLVDSDGQKVDDGEQGEVCIRSPGLMIKYYKETETPFTAEGWFPTGDIARRLKTGSSLDLVGRKKELIVRGGENIQPSELERVLLQCPGVADVVVAGIKHRLLGETPAAFIVRERNDTALDEGSTAELDPSTLLARGWNLDTLYNPDPDAPGTSTTRRGAFLKNMADFDAGLFGMSPREALATDPQQRLLLETTWELTERGGIAPSSLRGSQTGVFVGIMYGDYEDNGKDNHELEAYIGLGSSGSVVSGRVSYCFGLNGPDADGTGWSEGVGLVLLERLQDARRNGHHVLGVIRGSAVNSDGASNGLTAPSGLAQQQVIQTALAQAGLSPADVDVVEGHGTATPLGDPIEVQALISTYGNGGDGRRRPDSRPLLLGSVKSNIGHTQAAAGVAGLIKMVHAIQKGVAPASLHISEPSRHIDWEESGVELLANAKQWPVIPCERGNIPRPRRAAVSSFGIGVCSQYPSDVAFSLATTRSALRFRAAVTPALGGNYEAALMALAQDQPHPDVVTGFSNGQASTTKPRLAFLFSGQGARLPGRAALEELCIAFPVFADAFRGACDELDPHLDLPLNSVLKKNEGSDRSAHLDRTDFAQAFLFAFEVAMFRLLESFSIRPDFVTGHSLGEIAAAHASGALSLREAATIVTARGKLMASLPNNGIMVLLGEPEERGIRSVGVYSRPKGAPTQHEWTRHATGTLKPASLSNTGEDKFNNNAEPIGSEDEYQDDRQLADVSRAYDALASAGISYGPSFQRVRAVWRPHSDGQNYNELRAHLDPLQAQKQVYALHPALLDAALHAPLLAAPDAAAGKIRLPFILRGVRISAASATGSIVVRIRELGEDRFSVNLTDKSTGALLAEVSEVVTRAWTGPAAAGPATGDLYRLEWIESAQVNTNGESTKPSRTSDELYRVRGAHVDGGQSDKDAIENDVHGAVAEVLGVIRKWSAENAYDSGRLVIVTAKATIDSDPDLVSAAVWGFVRSAQAELSGGRIVLVDLDGSPESEAALLPALCSTEEVFAMRSGRVMIPRLNKIPLAANQALISPETSASTSTLDVSGTVLITGATGGLGALLSKHIARIYGAKHLLLVSRSGMKAPGAPKLYDDLSSADVVVQIEECDCSDREQLATLFANNSSQGRPPISAIIHCAGVVDDAVLSSQTPERVSRVLRPKVDAAWHLQELAPATVRSFVLFSSFVGILGNEGQAAYTAGNAFLDALARFRVARGLPALSLAWGPWLNEVGMAAENRLKAHNPRLGNAKTFTDQQGLHLFDMAMQKSTPPQPVMAPLLVDGPLPLMSPGTGTASRTKAPSQGGAGKWRTKLAKIQPEKRDDELLSLVRGEVAAVLGYQDQNLLDRPLADLGFDSSSSVLLSNRLRRFTGLLDLPVTLALDYETLPALVQYLSGRLDIARLGTEPQTEAGVQGASTEGDIGTASLGQASGEDDKGQKLNGLHTARPGRDTDHDHVDTQAFRGLTALYKRLCQLDQYTAAGGLLGCASLALPKFKAGSNMASYAAAAQRLAAGPLGCPTLPLPLVFLPSFLPPIIAQGFRGSAYSALASEMKGERDVFELPHPEGLAVPEDLEALAAVHVSTIREQFGGPVVLAGYSAGGIIAHAVASRLSEEGHSEEGSRAQLAGLVLIDTYLNMAGRDDPEWLNALPAEALTARDGGLLHMVGDSDLALAKVGGYFRTLEGFKLRPLPDALPTLFLRAQYPTSNMPKSEDEWRPSWPRADVTVDIPGSHLELLDKRCAPAAAAEIRQWIRRCAV</sequence>
<evidence type="ECO:0000313" key="11">
    <source>
        <dbReference type="EMBL" id="KAK7705386.1"/>
    </source>
</evidence>
<reference evidence="11 12" key="1">
    <citation type="submission" date="2024-02" db="EMBL/GenBank/DDBJ databases">
        <title>De novo assembly and annotation of 12 fungi associated with fruit tree decline syndrome in Ontario, Canada.</title>
        <authorList>
            <person name="Sulman M."/>
            <person name="Ellouze W."/>
            <person name="Ilyukhin E."/>
        </authorList>
    </citation>
    <scope>NUCLEOTIDE SEQUENCE [LARGE SCALE GENOMIC DNA]</scope>
    <source>
        <strain evidence="11 12">M169</strain>
    </source>
</reference>
<dbReference type="InterPro" id="IPR009081">
    <property type="entry name" value="PP-bd_ACP"/>
</dbReference>
<dbReference type="InterPro" id="IPR036291">
    <property type="entry name" value="NAD(P)-bd_dom_sf"/>
</dbReference>
<comment type="caution">
    <text evidence="11">The sequence shown here is derived from an EMBL/GenBank/DDBJ whole genome shotgun (WGS) entry which is preliminary data.</text>
</comment>
<dbReference type="Pfam" id="PF00975">
    <property type="entry name" value="Thioesterase"/>
    <property type="match status" value="1"/>
</dbReference>
<keyword evidence="5" id="KW-0560">Oxidoreductase</keyword>
<dbReference type="PANTHER" id="PTHR43775:SF51">
    <property type="entry name" value="INACTIVE PHENOLPHTHIOCEROL SYNTHESIS POLYKETIDE SYNTHASE TYPE I PKS1-RELATED"/>
    <property type="match status" value="1"/>
</dbReference>
<evidence type="ECO:0000256" key="3">
    <source>
        <dbReference type="ARBA" id="ARBA00022679"/>
    </source>
</evidence>
<dbReference type="Pfam" id="PF00698">
    <property type="entry name" value="Acyl_transf_1"/>
    <property type="match status" value="1"/>
</dbReference>
<dbReference type="Pfam" id="PF00550">
    <property type="entry name" value="PP-binding"/>
    <property type="match status" value="1"/>
</dbReference>
<dbReference type="Pfam" id="PF08659">
    <property type="entry name" value="KR"/>
    <property type="match status" value="1"/>
</dbReference>
<keyword evidence="3" id="KW-0808">Transferase</keyword>
<dbReference type="SMART" id="SM00826">
    <property type="entry name" value="PKS_DH"/>
    <property type="match status" value="1"/>
</dbReference>
<dbReference type="PANTHER" id="PTHR43775">
    <property type="entry name" value="FATTY ACID SYNTHASE"/>
    <property type="match status" value="1"/>
</dbReference>
<evidence type="ECO:0000256" key="1">
    <source>
        <dbReference type="ARBA" id="ARBA00022450"/>
    </source>
</evidence>
<dbReference type="InterPro" id="IPR014031">
    <property type="entry name" value="Ketoacyl_synth_C"/>
</dbReference>
<feature type="domain" description="Carrier" evidence="8">
    <location>
        <begin position="1627"/>
        <end position="1704"/>
    </location>
</feature>
<dbReference type="InterPro" id="IPR025110">
    <property type="entry name" value="AMP-bd_C"/>
</dbReference>
<dbReference type="SUPFAM" id="SSF56801">
    <property type="entry name" value="Acetyl-CoA synthetase-like"/>
    <property type="match status" value="1"/>
</dbReference>
<dbReference type="InterPro" id="IPR001031">
    <property type="entry name" value="Thioesterase"/>
</dbReference>